<evidence type="ECO:0000313" key="3">
    <source>
        <dbReference type="Proteomes" id="UP001138686"/>
    </source>
</evidence>
<accession>A0A9X1JUM9</accession>
<dbReference type="Proteomes" id="UP001138686">
    <property type="component" value="Unassembled WGS sequence"/>
</dbReference>
<comment type="caution">
    <text evidence="2">The sequence shown here is derived from an EMBL/GenBank/DDBJ whole genome shotgun (WGS) entry which is preliminary data.</text>
</comment>
<name>A0A9X1JUM9_9FLAO</name>
<dbReference type="GO" id="GO:0015562">
    <property type="term" value="F:efflux transmembrane transporter activity"/>
    <property type="evidence" value="ECO:0007669"/>
    <property type="project" value="TreeGrafter"/>
</dbReference>
<proteinExistence type="predicted"/>
<dbReference type="RefSeq" id="WP_219050653.1">
    <property type="nucleotide sequence ID" value="NZ_JAHWDP010000001.1"/>
</dbReference>
<dbReference type="Pfam" id="PF25917">
    <property type="entry name" value="BSH_RND"/>
    <property type="match status" value="1"/>
</dbReference>
<evidence type="ECO:0000259" key="1">
    <source>
        <dbReference type="Pfam" id="PF25917"/>
    </source>
</evidence>
<dbReference type="PANTHER" id="PTHR30469">
    <property type="entry name" value="MULTIDRUG RESISTANCE PROTEIN MDTA"/>
    <property type="match status" value="1"/>
</dbReference>
<keyword evidence="3" id="KW-1185">Reference proteome</keyword>
<evidence type="ECO:0000313" key="2">
    <source>
        <dbReference type="EMBL" id="MBW2936800.1"/>
    </source>
</evidence>
<dbReference type="InterPro" id="IPR058625">
    <property type="entry name" value="MdtA-like_BSH"/>
</dbReference>
<dbReference type="GO" id="GO:1990281">
    <property type="term" value="C:efflux pump complex"/>
    <property type="evidence" value="ECO:0007669"/>
    <property type="project" value="TreeGrafter"/>
</dbReference>
<organism evidence="2 3">
    <name type="scientific">Halomarinibacterium sedimenti</name>
    <dbReference type="NCBI Taxonomy" id="2857106"/>
    <lineage>
        <taxon>Bacteria</taxon>
        <taxon>Pseudomonadati</taxon>
        <taxon>Bacteroidota</taxon>
        <taxon>Flavobacteriia</taxon>
        <taxon>Flavobacteriales</taxon>
        <taxon>Flavobacteriaceae</taxon>
        <taxon>Halomarinibacterium</taxon>
    </lineage>
</organism>
<reference evidence="2" key="1">
    <citation type="submission" date="2021-07" db="EMBL/GenBank/DDBJ databases">
        <title>Aureisphaera sp. CAU 1614 isolated from sea sediment.</title>
        <authorList>
            <person name="Kim W."/>
        </authorList>
    </citation>
    <scope>NUCLEOTIDE SEQUENCE</scope>
    <source>
        <strain evidence="2">CAU 1614</strain>
    </source>
</reference>
<gene>
    <name evidence="2" type="ORF">KXJ69_01705</name>
</gene>
<sequence length="382" mass="42090">MRRILLSLIGVVIIGGALLGAYLIVKNSNKPKPQVQKIVKTVFTETAQNGSVPIVIPANGNLIAKNRLELYAEVQGIFSSSSHDFKTGQSYRKGEILLRMDASEYYASVQAAKSEFYNLVTSLMPDLRLDYPEAFPTWQNYLNSININKSLPPLPETSSEKVNYFITGRGVTTSYYNIKNLEQRLGKYSISAPFSGVLTEALVTKGTLIRQGQKLGEFIDTSVYDLELSIGKNYSDLLSLGEKVALNSIDGNDTYTGTVTRVNSSIDQATQTIKVYVEVKGEGLKEGMYLEAQLEAKEEPNAIKLSRKLLVNESEIFIVRDSILDVLEVEPVYFSSKDMVVKGIPNGTQVVSRPVAGAYAGMLVKVYKEAKTTDTTSTKTTE</sequence>
<feature type="domain" description="Multidrug resistance protein MdtA-like barrel-sandwich hybrid" evidence="1">
    <location>
        <begin position="70"/>
        <end position="216"/>
    </location>
</feature>
<dbReference type="EMBL" id="JAHWDP010000001">
    <property type="protein sequence ID" value="MBW2936800.1"/>
    <property type="molecule type" value="Genomic_DNA"/>
</dbReference>
<dbReference type="AlphaFoldDB" id="A0A9X1JUM9"/>
<protein>
    <submittedName>
        <fullName evidence="2">HlyD family efflux transporter periplasmic adaptor subunit</fullName>
    </submittedName>
</protein>